<feature type="domain" description="K+ potassium transporter C-terminal" evidence="15">
    <location>
        <begin position="496"/>
        <end position="643"/>
    </location>
</feature>
<feature type="transmembrane region" description="Helical" evidence="13">
    <location>
        <begin position="413"/>
        <end position="434"/>
    </location>
</feature>
<dbReference type="Pfam" id="PF22776">
    <property type="entry name" value="K_trans_C"/>
    <property type="match status" value="1"/>
</dbReference>
<sequence>MTSNATESTSPAAVSTPAAAAHPAGAALLLGALGVVFGDIGTSPIYAFRETLRAAGAEGDAVAASSQTVFGVLSLVFWAVTLVVALKYVVLVMRADNQGEGGTMALLSLAVPAAAERLRIPVLMIGLAGASLFFGDAMITPAISVLSAVEGLAVATPIFEPYIVPIAAVVLVGLFAIQSHGSAQMGRLFGPVTAAWFAMLALSGLVHVLGRPEVLTALDPRHAFVFLAHHPGHGALAVLGSAFLALTGGEALYADMGHFGRRAIRIDWFAFVMPALVLNYLGQAALVLEDPAAAANPFFGLFPGPLLYPAVALATAATVIASQAVISGAFALVQQAIQLGAVPRLEVRQTSEETAGQVYLPHINWLLAAAVLALVLGFRSSEALANAYGIAVAGDMMVTTLLMAVVAHGHWRLSWPLVATVAGPFLVLDLLFVAGNVHKIPAGGWFPLLVGAVALSMMLIWRRGRTVLLARRDEGAPTLTAFLSSLDAPSAPLRVPGTAVYLTGQRDVVPAALALNLRHNGVLHERVVLLHVMAERVPRIPEAERVATEALPGGFRHVTLRFGFAEKPDVPAALRLHHEEVGFAPDDASFFLGNETPVPSMRPELPPWQEQIFAFMTRNAVRAPDYFLVPPPRVVELGTRVEL</sequence>
<dbReference type="PANTHER" id="PTHR30540:SF79">
    <property type="entry name" value="LOW AFFINITY POTASSIUM TRANSPORT SYSTEM PROTEIN KUP"/>
    <property type="match status" value="1"/>
</dbReference>
<feature type="transmembrane region" description="Helical" evidence="13">
    <location>
        <begin position="122"/>
        <end position="146"/>
    </location>
</feature>
<proteinExistence type="inferred from homology"/>
<evidence type="ECO:0000256" key="6">
    <source>
        <dbReference type="ARBA" id="ARBA00022538"/>
    </source>
</evidence>
<evidence type="ECO:0000256" key="11">
    <source>
        <dbReference type="ARBA" id="ARBA00023065"/>
    </source>
</evidence>
<dbReference type="InterPro" id="IPR053952">
    <property type="entry name" value="K_trans_C"/>
</dbReference>
<dbReference type="HAMAP" id="MF_01522">
    <property type="entry name" value="Kup"/>
    <property type="match status" value="1"/>
</dbReference>
<evidence type="ECO:0000259" key="14">
    <source>
        <dbReference type="Pfam" id="PF02705"/>
    </source>
</evidence>
<keyword evidence="7 13" id="KW-0812">Transmembrane</keyword>
<feature type="transmembrane region" description="Helical" evidence="13">
    <location>
        <begin position="158"/>
        <end position="177"/>
    </location>
</feature>
<keyword evidence="6 13" id="KW-0633">Potassium transport</keyword>
<comment type="function">
    <text evidence="13">Transport of potassium into the cell. Likely operates as a K(+):H(+) symporter.</text>
</comment>
<dbReference type="InterPro" id="IPR003855">
    <property type="entry name" value="K+_transporter"/>
</dbReference>
<evidence type="ECO:0000256" key="10">
    <source>
        <dbReference type="ARBA" id="ARBA00022989"/>
    </source>
</evidence>
<evidence type="ECO:0000256" key="3">
    <source>
        <dbReference type="ARBA" id="ARBA00022448"/>
    </source>
</evidence>
<keyword evidence="17" id="KW-1185">Reference proteome</keyword>
<evidence type="ECO:0000259" key="15">
    <source>
        <dbReference type="Pfam" id="PF22776"/>
    </source>
</evidence>
<comment type="catalytic activity">
    <reaction evidence="13">
        <text>K(+)(in) + H(+)(in) = K(+)(out) + H(+)(out)</text>
        <dbReference type="Rhea" id="RHEA:28490"/>
        <dbReference type="ChEBI" id="CHEBI:15378"/>
        <dbReference type="ChEBI" id="CHEBI:29103"/>
    </reaction>
</comment>
<reference evidence="16 17" key="1">
    <citation type="journal article" date="2016" name="J. Microbiol.">
        <title>Dankookia rubra gen. nov., sp. nov., an alphaproteobacterium isolated from sediment of a shallow stream.</title>
        <authorList>
            <person name="Kim W.H."/>
            <person name="Kim D.H."/>
            <person name="Kang K."/>
            <person name="Ahn T.Y."/>
        </authorList>
    </citation>
    <scope>NUCLEOTIDE SEQUENCE [LARGE SCALE GENOMIC DNA]</scope>
    <source>
        <strain evidence="16 17">JCM30602</strain>
    </source>
</reference>
<feature type="transmembrane region" description="Helical" evidence="13">
    <location>
        <begin position="384"/>
        <end position="406"/>
    </location>
</feature>
<organism evidence="16 17">
    <name type="scientific">Dankookia rubra</name>
    <dbReference type="NCBI Taxonomy" id="1442381"/>
    <lineage>
        <taxon>Bacteria</taxon>
        <taxon>Pseudomonadati</taxon>
        <taxon>Pseudomonadota</taxon>
        <taxon>Alphaproteobacteria</taxon>
        <taxon>Acetobacterales</taxon>
        <taxon>Roseomonadaceae</taxon>
        <taxon>Dankookia</taxon>
    </lineage>
</organism>
<dbReference type="GO" id="GO:0015079">
    <property type="term" value="F:potassium ion transmembrane transporter activity"/>
    <property type="evidence" value="ECO:0007669"/>
    <property type="project" value="UniProtKB-UniRule"/>
</dbReference>
<keyword evidence="8 13" id="KW-0769">Symport</keyword>
<keyword evidence="10 13" id="KW-1133">Transmembrane helix</keyword>
<comment type="caution">
    <text evidence="16">The sequence shown here is derived from an EMBL/GenBank/DDBJ whole genome shotgun (WGS) entry which is preliminary data.</text>
</comment>
<keyword evidence="11 13" id="KW-0406">Ion transport</keyword>
<evidence type="ECO:0000256" key="12">
    <source>
        <dbReference type="ARBA" id="ARBA00023136"/>
    </source>
</evidence>
<feature type="transmembrane region" description="Helical" evidence="13">
    <location>
        <begin position="266"/>
        <end position="286"/>
    </location>
</feature>
<feature type="transmembrane region" description="Helical" evidence="13">
    <location>
        <begin position="26"/>
        <end position="48"/>
    </location>
</feature>
<dbReference type="AlphaFoldDB" id="A0A4R5Q9C9"/>
<feature type="transmembrane region" description="Helical" evidence="13">
    <location>
        <begin position="189"/>
        <end position="210"/>
    </location>
</feature>
<feature type="transmembrane region" description="Helical" evidence="13">
    <location>
        <begin position="440"/>
        <end position="461"/>
    </location>
</feature>
<dbReference type="GO" id="GO:0015293">
    <property type="term" value="F:symporter activity"/>
    <property type="evidence" value="ECO:0007669"/>
    <property type="project" value="UniProtKB-UniRule"/>
</dbReference>
<dbReference type="OrthoDB" id="9805577at2"/>
<keyword evidence="5" id="KW-0997">Cell inner membrane</keyword>
<evidence type="ECO:0000313" key="16">
    <source>
        <dbReference type="EMBL" id="TDH59582.1"/>
    </source>
</evidence>
<evidence type="ECO:0000256" key="9">
    <source>
        <dbReference type="ARBA" id="ARBA00022958"/>
    </source>
</evidence>
<evidence type="ECO:0000256" key="7">
    <source>
        <dbReference type="ARBA" id="ARBA00022692"/>
    </source>
</evidence>
<keyword evidence="3 13" id="KW-0813">Transport</keyword>
<keyword evidence="12 13" id="KW-0472">Membrane</keyword>
<feature type="domain" description="K+ potassium transporter integral membrane" evidence="14">
    <location>
        <begin position="29"/>
        <end position="483"/>
    </location>
</feature>
<gene>
    <name evidence="16" type="primary">trkD</name>
    <name evidence="13" type="synonym">kup</name>
    <name evidence="16" type="ORF">E2C06_26725</name>
</gene>
<comment type="similarity">
    <text evidence="2 13">Belongs to the HAK/KUP transporter (TC 2.A.72) family.</text>
</comment>
<name>A0A4R5Q9C9_9PROT</name>
<feature type="transmembrane region" description="Helical" evidence="13">
    <location>
        <begin position="230"/>
        <end position="254"/>
    </location>
</feature>
<dbReference type="PANTHER" id="PTHR30540">
    <property type="entry name" value="OSMOTIC STRESS POTASSIUM TRANSPORTER"/>
    <property type="match status" value="1"/>
</dbReference>
<evidence type="ECO:0000256" key="4">
    <source>
        <dbReference type="ARBA" id="ARBA00022475"/>
    </source>
</evidence>
<dbReference type="Pfam" id="PF02705">
    <property type="entry name" value="K_trans"/>
    <property type="match status" value="1"/>
</dbReference>
<comment type="subcellular location">
    <subcellularLocation>
        <location evidence="13">Cell membrane</location>
        <topology evidence="13">Multi-pass membrane protein</topology>
    </subcellularLocation>
    <subcellularLocation>
        <location evidence="1">Membrane</location>
        <topology evidence="1">Multi-pass membrane protein</topology>
    </subcellularLocation>
</comment>
<dbReference type="GO" id="GO:0005886">
    <property type="term" value="C:plasma membrane"/>
    <property type="evidence" value="ECO:0007669"/>
    <property type="project" value="UniProtKB-SubCell"/>
</dbReference>
<dbReference type="Proteomes" id="UP000295096">
    <property type="component" value="Unassembled WGS sequence"/>
</dbReference>
<evidence type="ECO:0000256" key="8">
    <source>
        <dbReference type="ARBA" id="ARBA00022847"/>
    </source>
</evidence>
<evidence type="ECO:0000256" key="2">
    <source>
        <dbReference type="ARBA" id="ARBA00007019"/>
    </source>
</evidence>
<feature type="transmembrane region" description="Helical" evidence="13">
    <location>
        <begin position="358"/>
        <end position="378"/>
    </location>
</feature>
<dbReference type="InterPro" id="IPR023051">
    <property type="entry name" value="Kup"/>
</dbReference>
<evidence type="ECO:0000256" key="13">
    <source>
        <dbReference type="HAMAP-Rule" id="MF_01522"/>
    </source>
</evidence>
<evidence type="ECO:0000313" key="17">
    <source>
        <dbReference type="Proteomes" id="UP000295096"/>
    </source>
</evidence>
<protein>
    <recommendedName>
        <fullName evidence="13">Probable potassium transport system protein Kup</fullName>
    </recommendedName>
</protein>
<feature type="transmembrane region" description="Helical" evidence="13">
    <location>
        <begin position="69"/>
        <end position="91"/>
    </location>
</feature>
<evidence type="ECO:0000256" key="1">
    <source>
        <dbReference type="ARBA" id="ARBA00004141"/>
    </source>
</evidence>
<keyword evidence="4 13" id="KW-1003">Cell membrane</keyword>
<accession>A0A4R5Q9C9</accession>
<keyword evidence="9 13" id="KW-0630">Potassium</keyword>
<feature type="transmembrane region" description="Helical" evidence="13">
    <location>
        <begin position="306"/>
        <end position="337"/>
    </location>
</feature>
<dbReference type="RefSeq" id="WP_133291639.1">
    <property type="nucleotide sequence ID" value="NZ_SMSJ01000061.1"/>
</dbReference>
<dbReference type="EMBL" id="SMSJ01000061">
    <property type="protein sequence ID" value="TDH59582.1"/>
    <property type="molecule type" value="Genomic_DNA"/>
</dbReference>
<evidence type="ECO:0000256" key="5">
    <source>
        <dbReference type="ARBA" id="ARBA00022519"/>
    </source>
</evidence>
<dbReference type="InterPro" id="IPR053951">
    <property type="entry name" value="K_trans_N"/>
</dbReference>